<proteinExistence type="predicted"/>
<dbReference type="Pfam" id="PF00501">
    <property type="entry name" value="AMP-binding"/>
    <property type="match status" value="1"/>
</dbReference>
<gene>
    <name evidence="5" type="ORF">FJV41_38930</name>
</gene>
<evidence type="ECO:0000313" key="6">
    <source>
        <dbReference type="Proteomes" id="UP000315369"/>
    </source>
</evidence>
<dbReference type="InterPro" id="IPR045851">
    <property type="entry name" value="AMP-bd_C_sf"/>
</dbReference>
<reference evidence="5 6" key="1">
    <citation type="submission" date="2019-06" db="EMBL/GenBank/DDBJ databases">
        <authorList>
            <person name="Livingstone P."/>
            <person name="Whitworth D."/>
        </authorList>
    </citation>
    <scope>NUCLEOTIDE SEQUENCE [LARGE SCALE GENOMIC DNA]</scope>
    <source>
        <strain evidence="5 6">AM401</strain>
    </source>
</reference>
<sequence length="620" mass="67122">MAHEHPSLSQMILDRARTSPQCVAFRVRRGEAYVDVPWSELPARIEAIAAGLLSAGQVDDGACITIVGNTTMESCLVDFAALSVGLKTVPVYASLLPEEVGYMHVDTAAQLIVVDDGSQLDKVRAFRKGFTFFDRRYSPDELGARAKVVVLHPAGLAPSDDWESLESLEARGRARRAALEGEMRRRASLIRREHVATFTYTSGTTGAPKAVIQTHDNMLAMLEDVADAGLLDDNVLKHGLFLFLPAAHSFGRMVEFAGPFFGAPLVMSSVPTLAADLVAARPGFFPAAPRVFEKMMAKVTSAIESEHGLRRWLLEWALRVGHQVATQGSAGRPLPVLLAAQRGLAERLVLAKLRARLGLDNASVLLSGAAALRVDVQMFFLSLGLTVLEAYGLTETCPGLTVNRKEDVRPGTVGRPFKRCELKLGSDGELLARGPNISRGYLNRPDATGDAFDEDGWFRTGDLGSIDAEGFVRITGRKKELIKTSGGKYVAPLKIEAQLKRNPLVQEAVVMGEGRNYCTALFALDTEILAVVARREGIPADPTHPRITSVLQTLVAETNSNLASFERIKTFRVSPGPFTVDGDELTASLKVKRHAVARKYAALIESMYEAGPSQIPVAAS</sequence>
<dbReference type="GO" id="GO:0016020">
    <property type="term" value="C:membrane"/>
    <property type="evidence" value="ECO:0007669"/>
    <property type="project" value="TreeGrafter"/>
</dbReference>
<dbReference type="Gene3D" id="3.30.300.30">
    <property type="match status" value="1"/>
</dbReference>
<protein>
    <submittedName>
        <fullName evidence="5">Long-chain fatty acid--CoA ligase</fullName>
    </submittedName>
</protein>
<comment type="catalytic activity">
    <reaction evidence="3">
        <text>a long-chain fatty acid + ATP + CoA = a long-chain fatty acyl-CoA + AMP + diphosphate</text>
        <dbReference type="Rhea" id="RHEA:15421"/>
        <dbReference type="ChEBI" id="CHEBI:30616"/>
        <dbReference type="ChEBI" id="CHEBI:33019"/>
        <dbReference type="ChEBI" id="CHEBI:57287"/>
        <dbReference type="ChEBI" id="CHEBI:57560"/>
        <dbReference type="ChEBI" id="CHEBI:83139"/>
        <dbReference type="ChEBI" id="CHEBI:456215"/>
        <dbReference type="EC" id="6.2.1.3"/>
    </reaction>
    <physiologicalReaction direction="left-to-right" evidence="3">
        <dbReference type="Rhea" id="RHEA:15422"/>
    </physiologicalReaction>
</comment>
<keyword evidence="5" id="KW-0436">Ligase</keyword>
<dbReference type="InterPro" id="IPR000873">
    <property type="entry name" value="AMP-dep_synth/lig_dom"/>
</dbReference>
<dbReference type="InterPro" id="IPR042099">
    <property type="entry name" value="ANL_N_sf"/>
</dbReference>
<dbReference type="CDD" id="cd05907">
    <property type="entry name" value="VL_LC_FACS_like"/>
    <property type="match status" value="1"/>
</dbReference>
<dbReference type="AlphaFoldDB" id="A0A540WNE7"/>
<dbReference type="PANTHER" id="PTHR43272">
    <property type="entry name" value="LONG-CHAIN-FATTY-ACID--COA LIGASE"/>
    <property type="match status" value="1"/>
</dbReference>
<evidence type="ECO:0000256" key="1">
    <source>
        <dbReference type="ARBA" id="ARBA00022741"/>
    </source>
</evidence>
<evidence type="ECO:0000313" key="5">
    <source>
        <dbReference type="EMBL" id="TQF10530.1"/>
    </source>
</evidence>
<dbReference type="PANTHER" id="PTHR43272:SF33">
    <property type="entry name" value="AMP-BINDING DOMAIN-CONTAINING PROTEIN-RELATED"/>
    <property type="match status" value="1"/>
</dbReference>
<dbReference type="EMBL" id="VIFM01000248">
    <property type="protein sequence ID" value="TQF10530.1"/>
    <property type="molecule type" value="Genomic_DNA"/>
</dbReference>
<dbReference type="SUPFAM" id="SSF56801">
    <property type="entry name" value="Acetyl-CoA synthetase-like"/>
    <property type="match status" value="1"/>
</dbReference>
<keyword evidence="6" id="KW-1185">Reference proteome</keyword>
<keyword evidence="1" id="KW-0547">Nucleotide-binding</keyword>
<name>A0A540WNE7_9BACT</name>
<dbReference type="Proteomes" id="UP000315369">
    <property type="component" value="Unassembled WGS sequence"/>
</dbReference>
<dbReference type="GO" id="GO:0004467">
    <property type="term" value="F:long-chain fatty acid-CoA ligase activity"/>
    <property type="evidence" value="ECO:0007669"/>
    <property type="project" value="UniProtKB-EC"/>
</dbReference>
<dbReference type="GO" id="GO:0005524">
    <property type="term" value="F:ATP binding"/>
    <property type="evidence" value="ECO:0007669"/>
    <property type="project" value="UniProtKB-KW"/>
</dbReference>
<evidence type="ECO:0000256" key="2">
    <source>
        <dbReference type="ARBA" id="ARBA00022840"/>
    </source>
</evidence>
<dbReference type="InterPro" id="IPR020845">
    <property type="entry name" value="AMP-binding_CS"/>
</dbReference>
<organism evidence="5 6">
    <name type="scientific">Myxococcus llanfairpwllgwyngyllgogerychwyrndrobwllllantysiliogogogochensis</name>
    <dbReference type="NCBI Taxonomy" id="2590453"/>
    <lineage>
        <taxon>Bacteria</taxon>
        <taxon>Pseudomonadati</taxon>
        <taxon>Myxococcota</taxon>
        <taxon>Myxococcia</taxon>
        <taxon>Myxococcales</taxon>
        <taxon>Cystobacterineae</taxon>
        <taxon>Myxococcaceae</taxon>
        <taxon>Myxococcus</taxon>
    </lineage>
</organism>
<dbReference type="Gene3D" id="3.40.50.12780">
    <property type="entry name" value="N-terminal domain of ligase-like"/>
    <property type="match status" value="1"/>
</dbReference>
<dbReference type="OrthoDB" id="9803968at2"/>
<keyword evidence="2" id="KW-0067">ATP-binding</keyword>
<accession>A0A540WNE7</accession>
<dbReference type="Pfam" id="PF23562">
    <property type="entry name" value="AMP-binding_C_3"/>
    <property type="match status" value="1"/>
</dbReference>
<evidence type="ECO:0000259" key="4">
    <source>
        <dbReference type="Pfam" id="PF00501"/>
    </source>
</evidence>
<dbReference type="PROSITE" id="PS00455">
    <property type="entry name" value="AMP_BINDING"/>
    <property type="match status" value="1"/>
</dbReference>
<dbReference type="RefSeq" id="WP_141647680.1">
    <property type="nucleotide sequence ID" value="NZ_VIFM01000248.1"/>
</dbReference>
<feature type="domain" description="AMP-dependent synthetase/ligase" evidence="4">
    <location>
        <begin position="16"/>
        <end position="442"/>
    </location>
</feature>
<comment type="caution">
    <text evidence="5">The sequence shown here is derived from an EMBL/GenBank/DDBJ whole genome shotgun (WGS) entry which is preliminary data.</text>
</comment>
<evidence type="ECO:0000256" key="3">
    <source>
        <dbReference type="ARBA" id="ARBA00024484"/>
    </source>
</evidence>